<dbReference type="GO" id="GO:0006508">
    <property type="term" value="P:proteolysis"/>
    <property type="evidence" value="ECO:0007669"/>
    <property type="project" value="UniProtKB-KW"/>
</dbReference>
<evidence type="ECO:0000313" key="5">
    <source>
        <dbReference type="RefSeq" id="XP_012940277.1"/>
    </source>
</evidence>
<accession>A0ABM1A3U4</accession>
<dbReference type="InterPro" id="IPR038765">
    <property type="entry name" value="Papain-like_cys_pep_sf"/>
</dbReference>
<feature type="domain" description="UFSP1/2/DUB catalytic" evidence="3">
    <location>
        <begin position="28"/>
        <end position="215"/>
    </location>
</feature>
<dbReference type="InterPro" id="IPR012462">
    <property type="entry name" value="UFSP1/2_DUB_cat"/>
</dbReference>
<comment type="similarity">
    <text evidence="1">Belongs to the peptidase C78 family.</text>
</comment>
<dbReference type="PANTHER" id="PTHR48153:SF3">
    <property type="entry name" value="INACTIVE UFM1-SPECIFIC PROTEASE 1"/>
    <property type="match status" value="1"/>
</dbReference>
<dbReference type="GeneID" id="101858790"/>
<proteinExistence type="inferred from homology"/>
<evidence type="ECO:0000256" key="2">
    <source>
        <dbReference type="ARBA" id="ARBA00022801"/>
    </source>
</evidence>
<name>A0ABM1A3U4_APLCA</name>
<dbReference type="RefSeq" id="XP_012940277.1">
    <property type="nucleotide sequence ID" value="XM_013084823.2"/>
</dbReference>
<reference evidence="5" key="1">
    <citation type="submission" date="2025-08" db="UniProtKB">
        <authorList>
            <consortium name="RefSeq"/>
        </authorList>
    </citation>
    <scope>IDENTIFICATION</scope>
</reference>
<dbReference type="Proteomes" id="UP000694888">
    <property type="component" value="Unplaced"/>
</dbReference>
<organism evidence="4 5">
    <name type="scientific">Aplysia californica</name>
    <name type="common">California sea hare</name>
    <dbReference type="NCBI Taxonomy" id="6500"/>
    <lineage>
        <taxon>Eukaryota</taxon>
        <taxon>Metazoa</taxon>
        <taxon>Spiralia</taxon>
        <taxon>Lophotrochozoa</taxon>
        <taxon>Mollusca</taxon>
        <taxon>Gastropoda</taxon>
        <taxon>Heterobranchia</taxon>
        <taxon>Euthyneura</taxon>
        <taxon>Tectipleura</taxon>
        <taxon>Aplysiida</taxon>
        <taxon>Aplysioidea</taxon>
        <taxon>Aplysiidae</taxon>
        <taxon>Aplysia</taxon>
    </lineage>
</organism>
<sequence>MADSLKSDVPSEKYVSDVHLVLPGVVDDSLCSCSYTYYHYLCDGVDDRGWGCGYRTLQTLCSWVCRHPQLGPSLKKNYVPSIVEIQKALVSMQDKPESFIGSRQWIGSFEVSLCLDYFYEVPGKVIHVNSGSEISGVLPELHQHFQVVGAPIMMGGETDNSSKGIVGVRLEPPALLIVDPHCCEKDPDATSLQLSGFVKWLPIADLHLNSFYNLCLPKPSLS</sequence>
<dbReference type="Gene3D" id="3.90.70.130">
    <property type="match status" value="1"/>
</dbReference>
<dbReference type="SUPFAM" id="SSF54001">
    <property type="entry name" value="Cysteine proteinases"/>
    <property type="match status" value="1"/>
</dbReference>
<dbReference type="Pfam" id="PF07910">
    <property type="entry name" value="Peptidase_C78"/>
    <property type="match status" value="1"/>
</dbReference>
<evidence type="ECO:0000313" key="4">
    <source>
        <dbReference type="Proteomes" id="UP000694888"/>
    </source>
</evidence>
<keyword evidence="4" id="KW-1185">Reference proteome</keyword>
<dbReference type="PANTHER" id="PTHR48153">
    <property type="entry name" value="UFM1-SPECIFIC PROTEASE 2"/>
    <property type="match status" value="1"/>
</dbReference>
<keyword evidence="5" id="KW-0645">Protease</keyword>
<dbReference type="GO" id="GO:0008233">
    <property type="term" value="F:peptidase activity"/>
    <property type="evidence" value="ECO:0007669"/>
    <property type="project" value="UniProtKB-KW"/>
</dbReference>
<gene>
    <name evidence="5" type="primary">LOC101858790</name>
</gene>
<protein>
    <submittedName>
        <fullName evidence="5">Ufm1-specific protease 1</fullName>
    </submittedName>
</protein>
<keyword evidence="2" id="KW-0378">Hydrolase</keyword>
<evidence type="ECO:0000259" key="3">
    <source>
        <dbReference type="Pfam" id="PF07910"/>
    </source>
</evidence>
<evidence type="ECO:0000256" key="1">
    <source>
        <dbReference type="ARBA" id="ARBA00008552"/>
    </source>
</evidence>